<feature type="binding site" evidence="13">
    <location>
        <position position="251"/>
    </location>
    <ligand>
        <name>Zn(2+)</name>
        <dbReference type="ChEBI" id="CHEBI:29105"/>
        <label>2</label>
        <note>catalytic</note>
    </ligand>
</feature>
<feature type="binding site" evidence="13">
    <location>
        <position position="464"/>
    </location>
    <ligand>
        <name>Ca(2+)</name>
        <dbReference type="ChEBI" id="CHEBI:29108"/>
        <label>4</label>
    </ligand>
</feature>
<comment type="cofactor">
    <cofactor evidence="13">
        <name>Zn(2+)</name>
        <dbReference type="ChEBI" id="CHEBI:29105"/>
    </cofactor>
    <text evidence="13">Binds 2 Zn(2+) ions per subunit.</text>
</comment>
<keyword evidence="8 13" id="KW-0106">Calcium</keyword>
<evidence type="ECO:0000256" key="8">
    <source>
        <dbReference type="ARBA" id="ARBA00022837"/>
    </source>
</evidence>
<dbReference type="InterPro" id="IPR018487">
    <property type="entry name" value="Hemopexin-like_repeat"/>
</dbReference>
<evidence type="ECO:0000256" key="3">
    <source>
        <dbReference type="ARBA" id="ARBA00022723"/>
    </source>
</evidence>
<dbReference type="PANTHER" id="PTHR10201">
    <property type="entry name" value="MATRIX METALLOPROTEINASE"/>
    <property type="match status" value="1"/>
</dbReference>
<evidence type="ECO:0000256" key="5">
    <source>
        <dbReference type="ARBA" id="ARBA00022737"/>
    </source>
</evidence>
<keyword evidence="11" id="KW-1015">Disulfide bond</keyword>
<evidence type="ECO:0000259" key="16">
    <source>
        <dbReference type="SMART" id="SM00235"/>
    </source>
</evidence>
<comment type="cofactor">
    <cofactor evidence="13">
        <name>Ca(2+)</name>
        <dbReference type="ChEBI" id="CHEBI:29108"/>
    </cofactor>
    <text evidence="13">Can bind about 5 Ca(2+) ions per subunit.</text>
</comment>
<keyword evidence="2" id="KW-0645">Protease</keyword>
<dbReference type="GO" id="GO:0005615">
    <property type="term" value="C:extracellular space"/>
    <property type="evidence" value="ECO:0007669"/>
    <property type="project" value="TreeGrafter"/>
</dbReference>
<keyword evidence="6" id="KW-0378">Hydrolase</keyword>
<dbReference type="InterPro" id="IPR021190">
    <property type="entry name" value="Pept_M10A"/>
</dbReference>
<evidence type="ECO:0000256" key="2">
    <source>
        <dbReference type="ARBA" id="ARBA00022670"/>
    </source>
</evidence>
<proteinExistence type="inferred from homology"/>
<dbReference type="InterPro" id="IPR033739">
    <property type="entry name" value="M10A_MMP"/>
</dbReference>
<protein>
    <submittedName>
        <fullName evidence="17">Matrix metallopeptidase 11</fullName>
    </submittedName>
</protein>
<dbReference type="PRINTS" id="PR00138">
    <property type="entry name" value="MATRIXIN"/>
</dbReference>
<evidence type="ECO:0000256" key="6">
    <source>
        <dbReference type="ARBA" id="ARBA00022801"/>
    </source>
</evidence>
<feature type="binding site" evidence="13">
    <location>
        <position position="216"/>
    </location>
    <ligand>
        <name>Ca(2+)</name>
        <dbReference type="ChEBI" id="CHEBI:29108"/>
        <label>2</label>
    </ligand>
</feature>
<feature type="binding site" evidence="13">
    <location>
        <position position="180"/>
    </location>
    <ligand>
        <name>Ca(2+)</name>
        <dbReference type="ChEBI" id="CHEBI:29108"/>
        <label>2</label>
    </ligand>
</feature>
<dbReference type="InterPro" id="IPR018486">
    <property type="entry name" value="Hemopexin_CS"/>
</dbReference>
<dbReference type="Gene3D" id="2.110.10.10">
    <property type="entry name" value="Hemopexin-like domain"/>
    <property type="match status" value="1"/>
</dbReference>
<dbReference type="SUPFAM" id="SSF50923">
    <property type="entry name" value="Hemopexin-like domain"/>
    <property type="match status" value="1"/>
</dbReference>
<keyword evidence="3 13" id="KW-0479">Metal-binding</keyword>
<feature type="binding site" evidence="13">
    <location>
        <position position="241"/>
    </location>
    <ligand>
        <name>Zn(2+)</name>
        <dbReference type="ChEBI" id="CHEBI:29105"/>
        <label>2</label>
        <note>catalytic</note>
    </ligand>
</feature>
<dbReference type="CDD" id="cd04278">
    <property type="entry name" value="ZnMc_MMP"/>
    <property type="match status" value="1"/>
</dbReference>
<dbReference type="Pfam" id="PF00045">
    <property type="entry name" value="Hemopexin"/>
    <property type="match status" value="4"/>
</dbReference>
<keyword evidence="4" id="KW-0732">Signal</keyword>
<evidence type="ECO:0000256" key="1">
    <source>
        <dbReference type="ARBA" id="ARBA00010370"/>
    </source>
</evidence>
<dbReference type="PANTHER" id="PTHR10201:SF20">
    <property type="entry name" value="STROMELYSIN-3"/>
    <property type="match status" value="1"/>
</dbReference>
<organism evidence="17 18">
    <name type="scientific">Pavo cristatus</name>
    <name type="common">Indian peafowl</name>
    <name type="synonym">Blue peafowl</name>
    <dbReference type="NCBI Taxonomy" id="9049"/>
    <lineage>
        <taxon>Eukaryota</taxon>
        <taxon>Metazoa</taxon>
        <taxon>Chordata</taxon>
        <taxon>Craniata</taxon>
        <taxon>Vertebrata</taxon>
        <taxon>Euteleostomi</taxon>
        <taxon>Archelosauria</taxon>
        <taxon>Archosauria</taxon>
        <taxon>Dinosauria</taxon>
        <taxon>Saurischia</taxon>
        <taxon>Theropoda</taxon>
        <taxon>Coelurosauria</taxon>
        <taxon>Aves</taxon>
        <taxon>Neognathae</taxon>
        <taxon>Galloanserae</taxon>
        <taxon>Galliformes</taxon>
        <taxon>Phasianidae</taxon>
        <taxon>Phasianinae</taxon>
        <taxon>Pavo</taxon>
    </lineage>
</organism>
<evidence type="ECO:0000313" key="18">
    <source>
        <dbReference type="Proteomes" id="UP000694428"/>
    </source>
</evidence>
<dbReference type="InterPro" id="IPR024079">
    <property type="entry name" value="MetalloPept_cat_dom_sf"/>
</dbReference>
<comment type="similarity">
    <text evidence="1">Belongs to the peptidase M10A family.</text>
</comment>
<feature type="region of interest" description="Disordered" evidence="15">
    <location>
        <begin position="24"/>
        <end position="45"/>
    </location>
</feature>
<feature type="binding site" evidence="13">
    <location>
        <position position="198"/>
    </location>
    <ligand>
        <name>Ca(2+)</name>
        <dbReference type="ChEBI" id="CHEBI:29108"/>
        <label>3</label>
    </ligand>
</feature>
<dbReference type="GO" id="GO:0031012">
    <property type="term" value="C:extracellular matrix"/>
    <property type="evidence" value="ECO:0007669"/>
    <property type="project" value="InterPro"/>
</dbReference>
<dbReference type="SMART" id="SM00120">
    <property type="entry name" value="HX"/>
    <property type="match status" value="4"/>
</dbReference>
<name>A0A8C9EN02_PAVCR</name>
<evidence type="ECO:0000256" key="10">
    <source>
        <dbReference type="ARBA" id="ARBA00023145"/>
    </source>
</evidence>
<reference evidence="17" key="2">
    <citation type="submission" date="2025-09" db="UniProtKB">
        <authorList>
            <consortium name="Ensembl"/>
        </authorList>
    </citation>
    <scope>IDENTIFICATION</scope>
</reference>
<feature type="active site" evidence="12">
    <location>
        <position position="242"/>
    </location>
</feature>
<feature type="binding site" evidence="13">
    <location>
        <position position="245"/>
    </location>
    <ligand>
        <name>Zn(2+)</name>
        <dbReference type="ChEBI" id="CHEBI:29105"/>
        <label>2</label>
        <note>catalytic</note>
    </ligand>
</feature>
<dbReference type="CDD" id="cd00094">
    <property type="entry name" value="HX"/>
    <property type="match status" value="1"/>
</dbReference>
<feature type="binding site" evidence="13">
    <location>
        <position position="190"/>
    </location>
    <ligand>
        <name>Zn(2+)</name>
        <dbReference type="ChEBI" id="CHEBI:29105"/>
        <label>1</label>
    </ligand>
</feature>
<dbReference type="SUPFAM" id="SSF55486">
    <property type="entry name" value="Metalloproteases ('zincins'), catalytic domain"/>
    <property type="match status" value="1"/>
</dbReference>
<feature type="binding site" evidence="13">
    <location>
        <position position="192"/>
    </location>
    <ligand>
        <name>Zn(2+)</name>
        <dbReference type="ChEBI" id="CHEBI:29105"/>
        <label>1</label>
    </ligand>
</feature>
<dbReference type="Gene3D" id="3.40.390.10">
    <property type="entry name" value="Collagenase (Catalytic Domain)"/>
    <property type="match status" value="1"/>
</dbReference>
<evidence type="ECO:0000313" key="17">
    <source>
        <dbReference type="Ensembl" id="ENSPSTP00000003127.1"/>
    </source>
</evidence>
<feature type="binding site" evidence="13">
    <location>
        <position position="218"/>
    </location>
    <ligand>
        <name>Zn(2+)</name>
        <dbReference type="ChEBI" id="CHEBI:29105"/>
        <label>1</label>
    </ligand>
</feature>
<dbReference type="GO" id="GO:0030574">
    <property type="term" value="P:collagen catabolic process"/>
    <property type="evidence" value="ECO:0007669"/>
    <property type="project" value="TreeGrafter"/>
</dbReference>
<dbReference type="GO" id="GO:0008270">
    <property type="term" value="F:zinc ion binding"/>
    <property type="evidence" value="ECO:0007669"/>
    <property type="project" value="InterPro"/>
</dbReference>
<dbReference type="GO" id="GO:0030198">
    <property type="term" value="P:extracellular matrix organization"/>
    <property type="evidence" value="ECO:0007669"/>
    <property type="project" value="TreeGrafter"/>
</dbReference>
<dbReference type="Pfam" id="PF00413">
    <property type="entry name" value="Peptidase_M10"/>
    <property type="match status" value="1"/>
</dbReference>
<dbReference type="InterPro" id="IPR006026">
    <property type="entry name" value="Peptidase_Metallo"/>
</dbReference>
<sequence>MEGKASSPCGRPDTLVMLQGAEEAAAAPSKPRFSGSKSAEIEELKSHHTAPRHLCGDGLRGDRAGKCCSPSLQKNTALQSSPECSPLGPVARGLPLMGFVCCSVAWKRVLEWSFSALEMLWCQEGMADALFPCCLLPFRIIRFPWQLVKTKVRRTIEEALKVWSDVTPLTFTEVQEGRADIVIDFTRYWHGDNLPFDGPGGILAHAFFPKTHREGDVHFDYDETWTIGNNLGTDLLQVAAHEFGHVLGLQHTTVSKSLMSPFYIFRYPLSLSEDDKQGIQYLYGKPKLDPDPTPTQPAELPQPDLETNEITNVEAVQPDACETAFDAAATIRGELFFFTSRYVWRLRAGKLQAGYPALASRHWQGIPSSVDATFEDPLGNIWFFQDSQYWIYDGERRVSGPTPTVELGLPASPVQAALVWGAEKNKIYIFSGGNYWRFNPRTRQVDNIYPRTMADWRGVPQEIDAAFQDELGFAYFLRGRDYWKFDPIQVKVLEGYPRQISQDFFSCTPSSNSFR</sequence>
<dbReference type="Proteomes" id="UP000694428">
    <property type="component" value="Unplaced"/>
</dbReference>
<dbReference type="SMART" id="SM00235">
    <property type="entry name" value="ZnMc"/>
    <property type="match status" value="1"/>
</dbReference>
<keyword evidence="7 13" id="KW-0862">Zinc</keyword>
<feature type="repeat" description="Hemopexin" evidence="14">
    <location>
        <begin position="411"/>
        <end position="459"/>
    </location>
</feature>
<reference evidence="17" key="1">
    <citation type="submission" date="2025-08" db="UniProtKB">
        <authorList>
            <consortium name="Ensembl"/>
        </authorList>
    </citation>
    <scope>IDENTIFICATION</scope>
</reference>
<evidence type="ECO:0000256" key="7">
    <source>
        <dbReference type="ARBA" id="ARBA00022833"/>
    </source>
</evidence>
<feature type="binding site" evidence="13">
    <location>
        <position position="205"/>
    </location>
    <ligand>
        <name>Zn(2+)</name>
        <dbReference type="ChEBI" id="CHEBI:29105"/>
        <label>1</label>
    </ligand>
</feature>
<dbReference type="InterPro" id="IPR036375">
    <property type="entry name" value="Hemopexin-like_dom_sf"/>
</dbReference>
<dbReference type="GO" id="GO:0006508">
    <property type="term" value="P:proteolysis"/>
    <property type="evidence" value="ECO:0007669"/>
    <property type="project" value="UniProtKB-KW"/>
</dbReference>
<dbReference type="InterPro" id="IPR001818">
    <property type="entry name" value="Pept_M10_metallopeptidase"/>
</dbReference>
<dbReference type="Ensembl" id="ENSPSTT00000003280.1">
    <property type="protein sequence ID" value="ENSPSTP00000003127.1"/>
    <property type="gene ID" value="ENSPSTG00000002289.1"/>
</dbReference>
<keyword evidence="9" id="KW-0482">Metalloprotease</keyword>
<feature type="binding site" evidence="13">
    <location>
        <position position="371"/>
    </location>
    <ligand>
        <name>Ca(2+)</name>
        <dbReference type="ChEBI" id="CHEBI:29108"/>
        <label>4</label>
    </ligand>
</feature>
<dbReference type="PROSITE" id="PS00024">
    <property type="entry name" value="HEMOPEXIN"/>
    <property type="match status" value="1"/>
</dbReference>
<feature type="binding site" evidence="13">
    <location>
        <position position="223"/>
    </location>
    <ligand>
        <name>Ca(2+)</name>
        <dbReference type="ChEBI" id="CHEBI:29108"/>
        <label>1</label>
    </ligand>
</feature>
<feature type="binding site" evidence="13">
    <location>
        <position position="220"/>
    </location>
    <ligand>
        <name>Ca(2+)</name>
        <dbReference type="ChEBI" id="CHEBI:29108"/>
        <label>3</label>
    </ligand>
</feature>
<feature type="domain" description="Peptidase metallopeptidase" evidence="16">
    <location>
        <begin position="127"/>
        <end position="285"/>
    </location>
</feature>
<feature type="binding site" evidence="13">
    <location>
        <position position="223"/>
    </location>
    <ligand>
        <name>Ca(2+)</name>
        <dbReference type="ChEBI" id="CHEBI:29108"/>
        <label>3</label>
    </ligand>
</feature>
<feature type="repeat" description="Hemopexin" evidence="14">
    <location>
        <begin position="367"/>
        <end position="405"/>
    </location>
</feature>
<feature type="binding site" evidence="13">
    <location>
        <position position="259"/>
    </location>
    <ligand>
        <name>Zn(2+)</name>
        <dbReference type="ChEBI" id="CHEBI:29105"/>
        <label>2</label>
        <note>catalytic</note>
    </ligand>
</feature>
<evidence type="ECO:0000256" key="15">
    <source>
        <dbReference type="SAM" id="MobiDB-lite"/>
    </source>
</evidence>
<feature type="binding site" evidence="13">
    <location>
        <position position="326"/>
    </location>
    <ligand>
        <name>Ca(2+)</name>
        <dbReference type="ChEBI" id="CHEBI:29108"/>
        <label>4</label>
    </ligand>
</feature>
<feature type="repeat" description="Hemopexin" evidence="14">
    <location>
        <begin position="318"/>
        <end position="366"/>
    </location>
</feature>
<evidence type="ECO:0000256" key="11">
    <source>
        <dbReference type="ARBA" id="ARBA00023157"/>
    </source>
</evidence>
<dbReference type="FunFam" id="2.110.10.10:FF:000005">
    <property type="entry name" value="Stromelysin-3 preproprotein"/>
    <property type="match status" value="1"/>
</dbReference>
<feature type="repeat" description="Hemopexin" evidence="14">
    <location>
        <begin position="460"/>
        <end position="507"/>
    </location>
</feature>
<evidence type="ECO:0000256" key="14">
    <source>
        <dbReference type="PROSITE-ProRule" id="PRU01011"/>
    </source>
</evidence>
<evidence type="ECO:0000256" key="12">
    <source>
        <dbReference type="PIRSR" id="PIRSR621190-1"/>
    </source>
</evidence>
<keyword evidence="10" id="KW-0865">Zymogen</keyword>
<feature type="binding site" evidence="13">
    <location>
        <position position="197"/>
    </location>
    <ligand>
        <name>Ca(2+)</name>
        <dbReference type="ChEBI" id="CHEBI:29108"/>
        <label>3</label>
    </ligand>
</feature>
<dbReference type="GO" id="GO:0004222">
    <property type="term" value="F:metalloendopeptidase activity"/>
    <property type="evidence" value="ECO:0007669"/>
    <property type="project" value="InterPro"/>
</dbReference>
<evidence type="ECO:0000256" key="13">
    <source>
        <dbReference type="PIRSR" id="PIRSR621190-2"/>
    </source>
</evidence>
<dbReference type="AlphaFoldDB" id="A0A8C9EN02"/>
<keyword evidence="5" id="KW-0677">Repeat</keyword>
<dbReference type="InterPro" id="IPR000585">
    <property type="entry name" value="Hemopexin-like_dom"/>
</dbReference>
<keyword evidence="18" id="KW-1185">Reference proteome</keyword>
<dbReference type="PROSITE" id="PS51642">
    <property type="entry name" value="HEMOPEXIN_2"/>
    <property type="match status" value="4"/>
</dbReference>
<evidence type="ECO:0000256" key="9">
    <source>
        <dbReference type="ARBA" id="ARBA00023049"/>
    </source>
</evidence>
<evidence type="ECO:0000256" key="4">
    <source>
        <dbReference type="ARBA" id="ARBA00022729"/>
    </source>
</evidence>
<accession>A0A8C9EN02</accession>